<protein>
    <submittedName>
        <fullName evidence="2">Uncharacterized protein</fullName>
    </submittedName>
</protein>
<dbReference type="EMBL" id="KV448564">
    <property type="protein sequence ID" value="OAX34820.1"/>
    <property type="molecule type" value="Genomic_DNA"/>
</dbReference>
<feature type="region of interest" description="Disordered" evidence="1">
    <location>
        <begin position="1"/>
        <end position="81"/>
    </location>
</feature>
<name>A0A1B7MQE4_9AGAM</name>
<reference evidence="2 3" key="1">
    <citation type="submission" date="2016-06" db="EMBL/GenBank/DDBJ databases">
        <title>Comparative genomics of the ectomycorrhizal sister species Rhizopogon vinicolor and Rhizopogon vesiculosus (Basidiomycota: Boletales) reveals a divergence of the mating type B locus.</title>
        <authorList>
            <consortium name="DOE Joint Genome Institute"/>
            <person name="Mujic A.B."/>
            <person name="Kuo A."/>
            <person name="Tritt A."/>
            <person name="Lipzen A."/>
            <person name="Chen C."/>
            <person name="Johnson J."/>
            <person name="Sharma A."/>
            <person name="Barry K."/>
            <person name="Grigoriev I.V."/>
            <person name="Spatafora J.W."/>
        </authorList>
    </citation>
    <scope>NUCLEOTIDE SEQUENCE [LARGE SCALE GENOMIC DNA]</scope>
    <source>
        <strain evidence="2 3">AM-OR11-026</strain>
    </source>
</reference>
<dbReference type="Proteomes" id="UP000092154">
    <property type="component" value="Unassembled WGS sequence"/>
</dbReference>
<proteinExistence type="predicted"/>
<gene>
    <name evidence="2" type="ORF">K503DRAFT_774137</name>
</gene>
<feature type="compositionally biased region" description="Basic and acidic residues" evidence="1">
    <location>
        <begin position="25"/>
        <end position="45"/>
    </location>
</feature>
<evidence type="ECO:0000313" key="3">
    <source>
        <dbReference type="Proteomes" id="UP000092154"/>
    </source>
</evidence>
<evidence type="ECO:0000256" key="1">
    <source>
        <dbReference type="SAM" id="MobiDB-lite"/>
    </source>
</evidence>
<organism evidence="2 3">
    <name type="scientific">Rhizopogon vinicolor AM-OR11-026</name>
    <dbReference type="NCBI Taxonomy" id="1314800"/>
    <lineage>
        <taxon>Eukaryota</taxon>
        <taxon>Fungi</taxon>
        <taxon>Dikarya</taxon>
        <taxon>Basidiomycota</taxon>
        <taxon>Agaricomycotina</taxon>
        <taxon>Agaricomycetes</taxon>
        <taxon>Agaricomycetidae</taxon>
        <taxon>Boletales</taxon>
        <taxon>Suillineae</taxon>
        <taxon>Rhizopogonaceae</taxon>
        <taxon>Rhizopogon</taxon>
    </lineage>
</organism>
<sequence length="81" mass="8772">MPVYIQRFVGDKPVDSFPPEAIKQIPDEELRKREAGRLSKGEHKGPGAGRRAGAATRNPDDYDTKGRGGQGNTVPMADPVI</sequence>
<dbReference type="InParanoid" id="A0A1B7MQE4"/>
<accession>A0A1B7MQE4</accession>
<evidence type="ECO:0000313" key="2">
    <source>
        <dbReference type="EMBL" id="OAX34820.1"/>
    </source>
</evidence>
<dbReference type="AlphaFoldDB" id="A0A1B7MQE4"/>
<keyword evidence="3" id="KW-1185">Reference proteome</keyword>
<dbReference type="OrthoDB" id="3003491at2759"/>